<keyword evidence="4" id="KW-1185">Reference proteome</keyword>
<evidence type="ECO:0000313" key="3">
    <source>
        <dbReference type="EMBL" id="OWZ82703.1"/>
    </source>
</evidence>
<accession>A0A226BUN9</accession>
<feature type="domain" description="Sporulation stage II protein D amidase enhancer LytB N-terminal" evidence="2">
    <location>
        <begin position="56"/>
        <end position="143"/>
    </location>
</feature>
<proteinExistence type="predicted"/>
<dbReference type="GO" id="GO:0030435">
    <property type="term" value="P:sporulation resulting in formation of a cellular spore"/>
    <property type="evidence" value="ECO:0007669"/>
    <property type="project" value="InterPro"/>
</dbReference>
<dbReference type="AlphaFoldDB" id="A0A226BUN9"/>
<dbReference type="EMBL" id="NIQC01000049">
    <property type="protein sequence ID" value="OWZ82703.1"/>
    <property type="molecule type" value="Genomic_DNA"/>
</dbReference>
<organism evidence="3 4">
    <name type="scientific">Natranaerobius trueperi</name>
    <dbReference type="NCBI Taxonomy" id="759412"/>
    <lineage>
        <taxon>Bacteria</taxon>
        <taxon>Bacillati</taxon>
        <taxon>Bacillota</taxon>
        <taxon>Clostridia</taxon>
        <taxon>Natranaerobiales</taxon>
        <taxon>Natranaerobiaceae</taxon>
        <taxon>Natranaerobius</taxon>
    </lineage>
</organism>
<sequence length="320" mass="35565">MGCAPPEEGEEENGALDEQEENGAEDSPEDAPEIPEAIFTAPDEEPRLSVFFHEEDDVREMEFEEYIKGVVAGEMDPTWPKDALAAQAIIARSFTMFKIAEDGGLPERNAHASTDIQEFQAYSEEDITDEVEQAVEDTRGEIAIHEGNFIRAWFHAFAGPRTATAEEGLGFAEEEPPYIQIVDSPAMDIIPEEERDWEETFTTQELSQAAEAVTGESPQGEFDVEIIEEGPSGRAVLLEMGGVEVPAPELRIELGSEVMRSTFYEEIESQDNEIRFSGVGFGHGVGMCQWGAKALVQEDNAPEDVVTYFYDNVRIVNLWE</sequence>
<name>A0A226BUN9_9FIRM</name>
<evidence type="ECO:0000256" key="1">
    <source>
        <dbReference type="SAM" id="MobiDB-lite"/>
    </source>
</evidence>
<reference evidence="3 4" key="1">
    <citation type="submission" date="2017-06" db="EMBL/GenBank/DDBJ databases">
        <title>Draft Genome Sequence of Natranaerobius trueperi halophilic, alkalithermophilic bacteria from soda lakes.</title>
        <authorList>
            <person name="Zhao B."/>
        </authorList>
    </citation>
    <scope>NUCLEOTIDE SEQUENCE [LARGE SCALE GENOMIC DNA]</scope>
    <source>
        <strain evidence="3 4">DSM 18760</strain>
    </source>
</reference>
<evidence type="ECO:0000313" key="4">
    <source>
        <dbReference type="Proteomes" id="UP000214588"/>
    </source>
</evidence>
<feature type="region of interest" description="Disordered" evidence="1">
    <location>
        <begin position="1"/>
        <end position="45"/>
    </location>
</feature>
<gene>
    <name evidence="3" type="ORF">CDO51_12655</name>
</gene>
<evidence type="ECO:0000259" key="2">
    <source>
        <dbReference type="Pfam" id="PF08486"/>
    </source>
</evidence>
<feature type="compositionally biased region" description="Acidic residues" evidence="1">
    <location>
        <begin position="7"/>
        <end position="33"/>
    </location>
</feature>
<dbReference type="Proteomes" id="UP000214588">
    <property type="component" value="Unassembled WGS sequence"/>
</dbReference>
<protein>
    <submittedName>
        <fullName evidence="3">Stage II sporulation protein SpoIID</fullName>
    </submittedName>
</protein>
<comment type="caution">
    <text evidence="3">The sequence shown here is derived from an EMBL/GenBank/DDBJ whole genome shotgun (WGS) entry which is preliminary data.</text>
</comment>
<dbReference type="NCBIfam" id="TIGR02669">
    <property type="entry name" value="SpoIID_LytB"/>
    <property type="match status" value="1"/>
</dbReference>
<dbReference type="OrthoDB" id="9794671at2"/>
<dbReference type="InterPro" id="IPR013486">
    <property type="entry name" value="SpoIID/LytB"/>
</dbReference>
<dbReference type="Pfam" id="PF08486">
    <property type="entry name" value="SpoIID"/>
    <property type="match status" value="1"/>
</dbReference>
<dbReference type="InterPro" id="IPR013693">
    <property type="entry name" value="SpoIID/LytB_N"/>
</dbReference>